<dbReference type="OrthoDB" id="5592486at2759"/>
<proteinExistence type="inferred from homology"/>
<evidence type="ECO:0000256" key="1">
    <source>
        <dbReference type="ARBA" id="ARBA00007920"/>
    </source>
</evidence>
<accession>A0A1E5RGN1</accession>
<dbReference type="InterPro" id="IPR007751">
    <property type="entry name" value="DUF676_lipase-like"/>
</dbReference>
<sequence length="377" mass="42743">MFGLLKKKSTLLGLGAAFGSGTVFYNTSTNSTLSNNTGNFVPSKNKSDNIDYIIKKIDPIEEFHAPKNPVVLCHGLSGFSRLILLPSVYQITKFFRNFISITKDDQQLMHNIYDDDDDPNYKAFLEIDYWIGVKAMLEAQNVTVFTAKVPPFGSIDERAYALNDFIRAKIFYMKRSETVPEIKDNESKVKVNLIAHSMGGLDARYLISAIPPEEKQNYEVLSLTTISTPHHGSVMADYVCNLFDDLKSRMGVENPNVKLPVAFYQLTTDYVDLIFNKQIKDDPKVKYFSYGAYYNPNWSRMFYFSWKTIMTLSNEPNDGLVTIASSKHGKFRGVLPNLDHLSIINWNVSLTGKKDPNAIDILQFYMKVVDDLGRCGC</sequence>
<comment type="similarity">
    <text evidence="1">Belongs to the putative lipase ROG1 family.</text>
</comment>
<organism evidence="3 4">
    <name type="scientific">Hanseniaspora osmophila</name>
    <dbReference type="NCBI Taxonomy" id="56408"/>
    <lineage>
        <taxon>Eukaryota</taxon>
        <taxon>Fungi</taxon>
        <taxon>Dikarya</taxon>
        <taxon>Ascomycota</taxon>
        <taxon>Saccharomycotina</taxon>
        <taxon>Saccharomycetes</taxon>
        <taxon>Saccharomycodales</taxon>
        <taxon>Saccharomycodaceae</taxon>
        <taxon>Hanseniaspora</taxon>
    </lineage>
</organism>
<dbReference type="InParanoid" id="A0A1E5RGN1"/>
<dbReference type="FunCoup" id="A0A1E5RGN1">
    <property type="interactions" value="58"/>
</dbReference>
<keyword evidence="4" id="KW-1185">Reference proteome</keyword>
<dbReference type="PANTHER" id="PTHR11440">
    <property type="entry name" value="LECITHIN-CHOLESTEROL ACYLTRANSFERASE-RELATED"/>
    <property type="match status" value="1"/>
</dbReference>
<evidence type="ECO:0000313" key="3">
    <source>
        <dbReference type="EMBL" id="OEJ86070.1"/>
    </source>
</evidence>
<dbReference type="SUPFAM" id="SSF53474">
    <property type="entry name" value="alpha/beta-Hydrolases"/>
    <property type="match status" value="1"/>
</dbReference>
<evidence type="ECO:0000313" key="4">
    <source>
        <dbReference type="Proteomes" id="UP000095728"/>
    </source>
</evidence>
<dbReference type="Pfam" id="PF05057">
    <property type="entry name" value="DUF676"/>
    <property type="match status" value="1"/>
</dbReference>
<evidence type="ECO:0000259" key="2">
    <source>
        <dbReference type="Pfam" id="PF05057"/>
    </source>
</evidence>
<gene>
    <name evidence="3" type="ORF">AWRI3579_g1563</name>
</gene>
<name>A0A1E5RGN1_9ASCO</name>
<reference evidence="4" key="1">
    <citation type="journal article" date="2016" name="Genome Announc.">
        <title>Genome sequences of three species of Hanseniaspora isolated from spontaneous wine fermentations.</title>
        <authorList>
            <person name="Sternes P.R."/>
            <person name="Lee D."/>
            <person name="Kutyna D.R."/>
            <person name="Borneman A.R."/>
        </authorList>
    </citation>
    <scope>NUCLEOTIDE SEQUENCE [LARGE SCALE GENOMIC DNA]</scope>
    <source>
        <strain evidence="4">AWRI3579</strain>
    </source>
</reference>
<dbReference type="STRING" id="56408.A0A1E5RGN1"/>
<dbReference type="Gene3D" id="3.40.50.1820">
    <property type="entry name" value="alpha/beta hydrolase"/>
    <property type="match status" value="1"/>
</dbReference>
<comment type="caution">
    <text evidence="3">The sequence shown here is derived from an EMBL/GenBank/DDBJ whole genome shotgun (WGS) entry which is preliminary data.</text>
</comment>
<dbReference type="AlphaFoldDB" id="A0A1E5RGN1"/>
<dbReference type="InterPro" id="IPR029058">
    <property type="entry name" value="AB_hydrolase_fold"/>
</dbReference>
<dbReference type="Proteomes" id="UP000095728">
    <property type="component" value="Unassembled WGS sequence"/>
</dbReference>
<dbReference type="EMBL" id="LPNM01000006">
    <property type="protein sequence ID" value="OEJ86070.1"/>
    <property type="molecule type" value="Genomic_DNA"/>
</dbReference>
<protein>
    <submittedName>
        <fullName evidence="3">Lipase 2</fullName>
    </submittedName>
</protein>
<feature type="domain" description="DUF676" evidence="2">
    <location>
        <begin position="179"/>
        <end position="325"/>
    </location>
</feature>